<keyword evidence="1" id="KW-0472">Membrane</keyword>
<keyword evidence="1" id="KW-0812">Transmembrane</keyword>
<keyword evidence="1" id="KW-1133">Transmembrane helix</keyword>
<organism evidence="2 3">
    <name type="scientific">Sedimentibacter hydroxybenzoicus DSM 7310</name>
    <dbReference type="NCBI Taxonomy" id="1123245"/>
    <lineage>
        <taxon>Bacteria</taxon>
        <taxon>Bacillati</taxon>
        <taxon>Bacillota</taxon>
        <taxon>Tissierellia</taxon>
        <taxon>Sedimentibacter</taxon>
    </lineage>
</organism>
<accession>A0A974GV41</accession>
<sequence>MYSIIYLSLSVIVIVFVFYLIYSIRLKEKRRKDKELIRLNFKVNINMNILFAASFLILGILVVYLLYGAISKSYIPFKGKYIDSFFQIFDDAYIDSLREYFLNNNMVGQLLVTVQYLMDIPQHVFLAVFMISFSIYYFYVGFKQNIIYEDGIFVNSTLYKWDGILGFDWGELHEKENKAYYDLTVNLPKLYDLNVDKKLRVNAEDRDKIDEILVANIIKSGM</sequence>
<comment type="caution">
    <text evidence="2">The sequence shown here is derived from an EMBL/GenBank/DDBJ whole genome shotgun (WGS) entry which is preliminary data.</text>
</comment>
<reference evidence="2" key="1">
    <citation type="submission" date="2020-07" db="EMBL/GenBank/DDBJ databases">
        <title>Genomic analysis of a strain of Sedimentibacter Hydroxybenzoicus DSM7310.</title>
        <authorList>
            <person name="Ma S."/>
        </authorList>
    </citation>
    <scope>NUCLEOTIDE SEQUENCE</scope>
    <source>
        <strain evidence="2">DSM 7310</strain>
    </source>
</reference>
<gene>
    <name evidence="2" type="ORF">HZF24_02375</name>
</gene>
<keyword evidence="3" id="KW-1185">Reference proteome</keyword>
<evidence type="ECO:0000313" key="2">
    <source>
        <dbReference type="EMBL" id="NYB72983.1"/>
    </source>
</evidence>
<dbReference type="EMBL" id="JACBNQ010000001">
    <property type="protein sequence ID" value="NYB72983.1"/>
    <property type="molecule type" value="Genomic_DNA"/>
</dbReference>
<protein>
    <recommendedName>
        <fullName evidence="4">DUF5673 domain-containing protein</fullName>
    </recommendedName>
</protein>
<evidence type="ECO:0008006" key="4">
    <source>
        <dbReference type="Google" id="ProtNLM"/>
    </source>
</evidence>
<evidence type="ECO:0000256" key="1">
    <source>
        <dbReference type="SAM" id="Phobius"/>
    </source>
</evidence>
<evidence type="ECO:0000313" key="3">
    <source>
        <dbReference type="Proteomes" id="UP000611629"/>
    </source>
</evidence>
<dbReference type="AlphaFoldDB" id="A0A974GV41"/>
<name>A0A974GV41_SEDHY</name>
<feature type="transmembrane region" description="Helical" evidence="1">
    <location>
        <begin position="120"/>
        <end position="139"/>
    </location>
</feature>
<dbReference type="Proteomes" id="UP000611629">
    <property type="component" value="Unassembled WGS sequence"/>
</dbReference>
<dbReference type="RefSeq" id="WP_179236646.1">
    <property type="nucleotide sequence ID" value="NZ_JACBNQ010000001.1"/>
</dbReference>
<feature type="transmembrane region" description="Helical" evidence="1">
    <location>
        <begin position="45"/>
        <end position="67"/>
    </location>
</feature>
<feature type="transmembrane region" description="Helical" evidence="1">
    <location>
        <begin position="6"/>
        <end position="24"/>
    </location>
</feature>
<proteinExistence type="predicted"/>